<organism evidence="13 14">
    <name type="scientific">Gekko japonicus</name>
    <name type="common">Schlegel's Japanese gecko</name>
    <dbReference type="NCBI Taxonomy" id="146911"/>
    <lineage>
        <taxon>Eukaryota</taxon>
        <taxon>Metazoa</taxon>
        <taxon>Chordata</taxon>
        <taxon>Craniata</taxon>
        <taxon>Vertebrata</taxon>
        <taxon>Euteleostomi</taxon>
        <taxon>Lepidosauria</taxon>
        <taxon>Squamata</taxon>
        <taxon>Bifurcata</taxon>
        <taxon>Gekkota</taxon>
        <taxon>Gekkonidae</taxon>
        <taxon>Gekkoninae</taxon>
        <taxon>Gekko</taxon>
    </lineage>
</organism>
<dbReference type="InterPro" id="IPR047299">
    <property type="entry name" value="Dkk4_Cys2"/>
</dbReference>
<evidence type="ECO:0000256" key="7">
    <source>
        <dbReference type="ARBA" id="ARBA00023157"/>
    </source>
</evidence>
<dbReference type="Proteomes" id="UP000694871">
    <property type="component" value="Unplaced"/>
</dbReference>
<feature type="compositionally biased region" description="Basic and acidic residues" evidence="8">
    <location>
        <begin position="114"/>
        <end position="125"/>
    </location>
</feature>
<dbReference type="Pfam" id="PF04706">
    <property type="entry name" value="Dickkopf_N"/>
    <property type="match status" value="1"/>
</dbReference>
<sequence>MEAAFLLGITCFCSPLTAMVLDFNNIRGSTEVTTSKKSAQCLTDKDCHAGKFCHKSWEELPYCATCRGLRQRCQRNAMCCPGSLCINDVCRQTEKVTQVDGKKHIEQVGSGSKDIPHHPVQEHNIQKKGNTRTSNDAAQEGESCLRTSDCLLGLCCARHYWAKICKPVLTEGQACSRRGQKEGTQEPEIFQRCDCGPGLSCQPPLSRTSQHSRLRVCVRNQ</sequence>
<proteinExistence type="inferred from homology"/>
<feature type="region of interest" description="Disordered" evidence="8">
    <location>
        <begin position="108"/>
        <end position="134"/>
    </location>
</feature>
<dbReference type="PANTHER" id="PTHR12113:SF10">
    <property type="entry name" value="DICKKOPF-RELATED PROTEIN 4"/>
    <property type="match status" value="1"/>
</dbReference>
<keyword evidence="7" id="KW-1015">Disulfide bond</keyword>
<dbReference type="InterPro" id="IPR048499">
    <property type="entry name" value="DIKK1/2/4_C-subdom2"/>
</dbReference>
<evidence type="ECO:0000259" key="11">
    <source>
        <dbReference type="Pfam" id="PF21479"/>
    </source>
</evidence>
<evidence type="ECO:0000259" key="12">
    <source>
        <dbReference type="Pfam" id="PF21481"/>
    </source>
</evidence>
<dbReference type="Pfam" id="PF21479">
    <property type="entry name" value="DIKK1-2-4_C-subdom2"/>
    <property type="match status" value="1"/>
</dbReference>
<dbReference type="Gene3D" id="2.10.80.10">
    <property type="entry name" value="Lipase, subunit A"/>
    <property type="match status" value="1"/>
</dbReference>
<feature type="domain" description="Dickkopf-related protein 1/2/4 C-terminal subdomain 1" evidence="12">
    <location>
        <begin position="140"/>
        <end position="169"/>
    </location>
</feature>
<feature type="signal peptide" evidence="9">
    <location>
        <begin position="1"/>
        <end position="18"/>
    </location>
</feature>
<dbReference type="GeneID" id="107120327"/>
<comment type="similarity">
    <text evidence="2">Belongs to the dickkopf family.</text>
</comment>
<keyword evidence="4" id="KW-0964">Secreted</keyword>
<evidence type="ECO:0000256" key="2">
    <source>
        <dbReference type="ARBA" id="ARBA00010842"/>
    </source>
</evidence>
<reference evidence="14" key="1">
    <citation type="submission" date="2025-08" db="UniProtKB">
        <authorList>
            <consortium name="RefSeq"/>
        </authorList>
    </citation>
    <scope>IDENTIFICATION</scope>
</reference>
<keyword evidence="5" id="KW-0879">Wnt signaling pathway</keyword>
<evidence type="ECO:0000256" key="9">
    <source>
        <dbReference type="SAM" id="SignalP"/>
    </source>
</evidence>
<accession>A0ABM1KXP8</accession>
<dbReference type="InterPro" id="IPR006796">
    <property type="entry name" value="Dickkopf_N"/>
</dbReference>
<keyword evidence="3" id="KW-0217">Developmental protein</keyword>
<dbReference type="InterPro" id="IPR048500">
    <property type="entry name" value="DIKK1/2/4_C-subdom1"/>
</dbReference>
<evidence type="ECO:0000256" key="8">
    <source>
        <dbReference type="SAM" id="MobiDB-lite"/>
    </source>
</evidence>
<comment type="subcellular location">
    <subcellularLocation>
        <location evidence="1">Secreted</location>
    </subcellularLocation>
</comment>
<evidence type="ECO:0000256" key="4">
    <source>
        <dbReference type="ARBA" id="ARBA00022525"/>
    </source>
</evidence>
<dbReference type="CDD" id="cd23275">
    <property type="entry name" value="Dkk4_Cys2"/>
    <property type="match status" value="1"/>
</dbReference>
<keyword evidence="6 9" id="KW-0732">Signal</keyword>
<feature type="chain" id="PRO_5047472668" evidence="9">
    <location>
        <begin position="19"/>
        <end position="221"/>
    </location>
</feature>
<evidence type="ECO:0000256" key="6">
    <source>
        <dbReference type="ARBA" id="ARBA00022729"/>
    </source>
</evidence>
<evidence type="ECO:0000256" key="5">
    <source>
        <dbReference type="ARBA" id="ARBA00022687"/>
    </source>
</evidence>
<dbReference type="Pfam" id="PF21481">
    <property type="entry name" value="DIKK1-2-4_C-subdom1"/>
    <property type="match status" value="1"/>
</dbReference>
<evidence type="ECO:0000256" key="3">
    <source>
        <dbReference type="ARBA" id="ARBA00022473"/>
    </source>
</evidence>
<evidence type="ECO:0000259" key="10">
    <source>
        <dbReference type="Pfam" id="PF04706"/>
    </source>
</evidence>
<gene>
    <name evidence="14" type="primary">DKK4</name>
</gene>
<dbReference type="InterPro" id="IPR039863">
    <property type="entry name" value="DKK1-4"/>
</dbReference>
<dbReference type="RefSeq" id="XP_015278485.1">
    <property type="nucleotide sequence ID" value="XM_015422999.1"/>
</dbReference>
<evidence type="ECO:0000313" key="14">
    <source>
        <dbReference type="RefSeq" id="XP_015278485.1"/>
    </source>
</evidence>
<feature type="domain" description="Dickkopf N-terminal cysteine-rich" evidence="10">
    <location>
        <begin position="40"/>
        <end position="90"/>
    </location>
</feature>
<name>A0ABM1KXP8_GEKJA</name>
<evidence type="ECO:0000256" key="1">
    <source>
        <dbReference type="ARBA" id="ARBA00004613"/>
    </source>
</evidence>
<dbReference type="PANTHER" id="PTHR12113">
    <property type="entry name" value="DICKKOPF3-LIKE 3"/>
    <property type="match status" value="1"/>
</dbReference>
<dbReference type="CDD" id="cd23013">
    <property type="entry name" value="Dkk4_Cys1"/>
    <property type="match status" value="1"/>
</dbReference>
<protein>
    <submittedName>
        <fullName evidence="14">Dickkopf-related protein 4</fullName>
    </submittedName>
</protein>
<evidence type="ECO:0000313" key="13">
    <source>
        <dbReference type="Proteomes" id="UP000694871"/>
    </source>
</evidence>
<feature type="domain" description="Dickkopf-related protein 1/2/4 C-terminal subdomain 2" evidence="11">
    <location>
        <begin position="172"/>
        <end position="219"/>
    </location>
</feature>
<keyword evidence="13" id="KW-1185">Reference proteome</keyword>